<dbReference type="PANTHER" id="PTHR43685">
    <property type="entry name" value="GLYCOSYLTRANSFERASE"/>
    <property type="match status" value="1"/>
</dbReference>
<dbReference type="AlphaFoldDB" id="A0A813KYU4"/>
<dbReference type="EMBL" id="CAJNNW010032172">
    <property type="protein sequence ID" value="CAE8711514.1"/>
    <property type="molecule type" value="Genomic_DNA"/>
</dbReference>
<feature type="domain" description="Glycosyltransferase 2-like" evidence="4">
    <location>
        <begin position="428"/>
        <end position="568"/>
    </location>
</feature>
<organism evidence="5 6">
    <name type="scientific">Polarella glacialis</name>
    <name type="common">Dinoflagellate</name>
    <dbReference type="NCBI Taxonomy" id="89957"/>
    <lineage>
        <taxon>Eukaryota</taxon>
        <taxon>Sar</taxon>
        <taxon>Alveolata</taxon>
        <taxon>Dinophyceae</taxon>
        <taxon>Suessiales</taxon>
        <taxon>Suessiaceae</taxon>
        <taxon>Polarella</taxon>
    </lineage>
</organism>
<evidence type="ECO:0000313" key="6">
    <source>
        <dbReference type="Proteomes" id="UP000626109"/>
    </source>
</evidence>
<evidence type="ECO:0000313" key="5">
    <source>
        <dbReference type="EMBL" id="CAE8711514.1"/>
    </source>
</evidence>
<keyword evidence="2" id="KW-0328">Glycosyltransferase</keyword>
<reference evidence="5" key="1">
    <citation type="submission" date="2021-02" db="EMBL/GenBank/DDBJ databases">
        <authorList>
            <person name="Dougan E. K."/>
            <person name="Rhodes N."/>
            <person name="Thang M."/>
            <person name="Chan C."/>
        </authorList>
    </citation>
    <scope>NUCLEOTIDE SEQUENCE</scope>
</reference>
<dbReference type="PANTHER" id="PTHR43685:SF5">
    <property type="entry name" value="GLYCOSYLTRANSFERASE EPSE-RELATED"/>
    <property type="match status" value="1"/>
</dbReference>
<dbReference type="InterPro" id="IPR050834">
    <property type="entry name" value="Glycosyltransf_2"/>
</dbReference>
<dbReference type="Proteomes" id="UP000626109">
    <property type="component" value="Unassembled WGS sequence"/>
</dbReference>
<evidence type="ECO:0000256" key="3">
    <source>
        <dbReference type="ARBA" id="ARBA00022679"/>
    </source>
</evidence>
<dbReference type="GO" id="GO:0016757">
    <property type="term" value="F:glycosyltransferase activity"/>
    <property type="evidence" value="ECO:0007669"/>
    <property type="project" value="UniProtKB-KW"/>
</dbReference>
<dbReference type="InterPro" id="IPR029044">
    <property type="entry name" value="Nucleotide-diphossugar_trans"/>
</dbReference>
<evidence type="ECO:0000259" key="4">
    <source>
        <dbReference type="Pfam" id="PF00535"/>
    </source>
</evidence>
<dbReference type="InterPro" id="IPR001173">
    <property type="entry name" value="Glyco_trans_2-like"/>
</dbReference>
<gene>
    <name evidence="5" type="ORF">PGLA2088_LOCUS36510</name>
</gene>
<dbReference type="SUPFAM" id="SSF53448">
    <property type="entry name" value="Nucleotide-diphospho-sugar transferases"/>
    <property type="match status" value="1"/>
</dbReference>
<keyword evidence="3" id="KW-0808">Transferase</keyword>
<protein>
    <recommendedName>
        <fullName evidence="4">Glycosyltransferase 2-like domain-containing protein</fullName>
    </recommendedName>
</protein>
<evidence type="ECO:0000256" key="2">
    <source>
        <dbReference type="ARBA" id="ARBA00022676"/>
    </source>
</evidence>
<accession>A0A813KYU4</accession>
<comment type="caution">
    <text evidence="5">The sequence shown here is derived from an EMBL/GenBank/DDBJ whole genome shotgun (WGS) entry which is preliminary data.</text>
</comment>
<sequence length="804" mass="87171">MDGPWLAVVIFSKDRPYQLISSLGSLLRHVRGVSLDISVLFKASEPAYAESYRVAQSLFGKTAADAATFSSTAASPPGKLATIIRWEEETAEETLGTLLDRVAKRAQEGNFGGFLFAVDDALWFADFDAAASLDLLRTQRDVYAVHAKLCPRVEYAHPNNKFMRVPRLSAYQEGGEAAGRLATFKGELEPSLLVYERSQGEYDWNYPWELSASIYRPADVQEALAAVREHFGQDAADHPNRLEGYGVRLLKQEQLASARRACRCACSARPVVAVVTINRVQALFDNPVYGSGPGGDGPSAPEASPAALDSLLRAALCSAARALGNESQVQDPTDQAAAEIMSQHLGLPAEWLLRYWAVTVSEQGSMAGDVDDARCAILAGLGAGTQGPLLEALPYVKTYMDSVHVPLLFKSLDLRAARILTLPAPAVSWLMPVKDAPTPWLREALASIERQVGMGPGSWELVVVDDGSEREDTRATLAQWEQLPQVRVIRLDRNRGIGAALNEGWRCCRGAHVARLDADDVAHPERLSKQLTFLENHPSIAVLGGGFRTFKSDGLDSAAGTASVSARQFRMPCHPFLTRWHMLFSCSLAHPTVTMRRQAIDEVIQEGQAGPYPEDEEAEDHCCWLQLPLSIQMANLADVVCFLGRHPGSRTSAAAAAIQKSSYVAVRQFLAQHCGQDKLTDEDIAILWGKADPKSAEQAQRTSQALDAVEQLFLRMLQESSDSGSSAGATPGHWEDFLASRAVALEDYVRTSCSKLRGLLTVQSLAAGDIDVGSEMMKQWLKGGDAGLKSLGALINAGFQGQGS</sequence>
<evidence type="ECO:0000256" key="1">
    <source>
        <dbReference type="ARBA" id="ARBA00006739"/>
    </source>
</evidence>
<name>A0A813KYU4_POLGL</name>
<proteinExistence type="inferred from homology"/>
<dbReference type="Gene3D" id="3.90.550.10">
    <property type="entry name" value="Spore Coat Polysaccharide Biosynthesis Protein SpsA, Chain A"/>
    <property type="match status" value="1"/>
</dbReference>
<dbReference type="Pfam" id="PF00535">
    <property type="entry name" value="Glycos_transf_2"/>
    <property type="match status" value="1"/>
</dbReference>
<comment type="similarity">
    <text evidence="1">Belongs to the glycosyltransferase 2 family.</text>
</comment>